<evidence type="ECO:0000256" key="1">
    <source>
        <dbReference type="SAM" id="MobiDB-lite"/>
    </source>
</evidence>
<feature type="region of interest" description="Disordered" evidence="1">
    <location>
        <begin position="128"/>
        <end position="178"/>
    </location>
</feature>
<reference evidence="2 3" key="1">
    <citation type="submission" date="2021-06" db="EMBL/GenBank/DDBJ databases">
        <title>Caerostris extrusa draft genome.</title>
        <authorList>
            <person name="Kono N."/>
            <person name="Arakawa K."/>
        </authorList>
    </citation>
    <scope>NUCLEOTIDE SEQUENCE [LARGE SCALE GENOMIC DNA]</scope>
</reference>
<protein>
    <submittedName>
        <fullName evidence="2">Uncharacterized protein</fullName>
    </submittedName>
</protein>
<sequence length="178" mass="19642">MDKFCLSNMDKFCLFGLLSFMDEFCLLYLSEKYGYEVLIKIYSLNDPVYAGKVLGVNIMLGFYGLGWPRVSKLTTSKAERAWGGILWRATEVGAECVSVSFCDPYSTSTTRVLKRSLAVAIQQIKKGSPRLQGAQQAARPHTRLKPTSDRSSSRCSLNPCMLKDARSSSSGGHTSTEG</sequence>
<dbReference type="AlphaFoldDB" id="A0AAV4N3T3"/>
<evidence type="ECO:0000313" key="2">
    <source>
        <dbReference type="EMBL" id="GIX79480.1"/>
    </source>
</evidence>
<dbReference type="EMBL" id="BPLR01002941">
    <property type="protein sequence ID" value="GIX79480.1"/>
    <property type="molecule type" value="Genomic_DNA"/>
</dbReference>
<evidence type="ECO:0000313" key="3">
    <source>
        <dbReference type="Proteomes" id="UP001054945"/>
    </source>
</evidence>
<organism evidence="2 3">
    <name type="scientific">Caerostris extrusa</name>
    <name type="common">Bark spider</name>
    <name type="synonym">Caerostris bankana</name>
    <dbReference type="NCBI Taxonomy" id="172846"/>
    <lineage>
        <taxon>Eukaryota</taxon>
        <taxon>Metazoa</taxon>
        <taxon>Ecdysozoa</taxon>
        <taxon>Arthropoda</taxon>
        <taxon>Chelicerata</taxon>
        <taxon>Arachnida</taxon>
        <taxon>Araneae</taxon>
        <taxon>Araneomorphae</taxon>
        <taxon>Entelegynae</taxon>
        <taxon>Araneoidea</taxon>
        <taxon>Araneidae</taxon>
        <taxon>Caerostris</taxon>
    </lineage>
</organism>
<gene>
    <name evidence="2" type="ORF">CEXT_555291</name>
</gene>
<feature type="compositionally biased region" description="Low complexity" evidence="1">
    <location>
        <begin position="167"/>
        <end position="178"/>
    </location>
</feature>
<accession>A0AAV4N3T3</accession>
<dbReference type="Proteomes" id="UP001054945">
    <property type="component" value="Unassembled WGS sequence"/>
</dbReference>
<name>A0AAV4N3T3_CAEEX</name>
<keyword evidence="3" id="KW-1185">Reference proteome</keyword>
<comment type="caution">
    <text evidence="2">The sequence shown here is derived from an EMBL/GenBank/DDBJ whole genome shotgun (WGS) entry which is preliminary data.</text>
</comment>
<proteinExistence type="predicted"/>